<protein>
    <recommendedName>
        <fullName evidence="3">ABM domain-containing protein</fullName>
    </recommendedName>
</protein>
<sequence length="212" mass="22760">MAEVTEFITYTLKHPDDDSSVAFDSVVSTLTSLSGVTAVHHGTRIEDPAIHLIIVSWSSHDAFTDFAASESYTPWLANLKTLAASPAFYQAHLDRSPAQVLDAPCTEIMVAYGIEKPEFTENLKLFSDRMTEGGKAGALKGWHASSQGEVTTPIARDAGGTPGDAALLLIGWDSKAAHEAAKAAPGPIRDNIDLLRKAVDSVIMFHSILKKQ</sequence>
<dbReference type="Gene3D" id="3.30.70.100">
    <property type="match status" value="1"/>
</dbReference>
<reference evidence="1" key="1">
    <citation type="journal article" date="2021" name="Nat. Commun.">
        <title>Genetic determinants of endophytism in the Arabidopsis root mycobiome.</title>
        <authorList>
            <person name="Mesny F."/>
            <person name="Miyauchi S."/>
            <person name="Thiergart T."/>
            <person name="Pickel B."/>
            <person name="Atanasova L."/>
            <person name="Karlsson M."/>
            <person name="Huettel B."/>
            <person name="Barry K.W."/>
            <person name="Haridas S."/>
            <person name="Chen C."/>
            <person name="Bauer D."/>
            <person name="Andreopoulos W."/>
            <person name="Pangilinan J."/>
            <person name="LaButti K."/>
            <person name="Riley R."/>
            <person name="Lipzen A."/>
            <person name="Clum A."/>
            <person name="Drula E."/>
            <person name="Henrissat B."/>
            <person name="Kohler A."/>
            <person name="Grigoriev I.V."/>
            <person name="Martin F.M."/>
            <person name="Hacquard S."/>
        </authorList>
    </citation>
    <scope>NUCLEOTIDE SEQUENCE</scope>
    <source>
        <strain evidence="1">MPI-CAGE-AT-0016</strain>
    </source>
</reference>
<dbReference type="InterPro" id="IPR011008">
    <property type="entry name" value="Dimeric_a/b-barrel"/>
</dbReference>
<evidence type="ECO:0000313" key="1">
    <source>
        <dbReference type="EMBL" id="KAH7376522.1"/>
    </source>
</evidence>
<dbReference type="SUPFAM" id="SSF54909">
    <property type="entry name" value="Dimeric alpha+beta barrel"/>
    <property type="match status" value="1"/>
</dbReference>
<evidence type="ECO:0000313" key="2">
    <source>
        <dbReference type="Proteomes" id="UP000813385"/>
    </source>
</evidence>
<name>A0A8K0TTP8_9PEZI</name>
<keyword evidence="2" id="KW-1185">Reference proteome</keyword>
<dbReference type="EMBL" id="JAGPXD010000001">
    <property type="protein sequence ID" value="KAH7376522.1"/>
    <property type="molecule type" value="Genomic_DNA"/>
</dbReference>
<dbReference type="Proteomes" id="UP000813385">
    <property type="component" value="Unassembled WGS sequence"/>
</dbReference>
<dbReference type="AlphaFoldDB" id="A0A8K0TTP8"/>
<comment type="caution">
    <text evidence="1">The sequence shown here is derived from an EMBL/GenBank/DDBJ whole genome shotgun (WGS) entry which is preliminary data.</text>
</comment>
<proteinExistence type="predicted"/>
<dbReference type="OrthoDB" id="3830579at2759"/>
<organism evidence="1 2">
    <name type="scientific">Plectosphaerella cucumerina</name>
    <dbReference type="NCBI Taxonomy" id="40658"/>
    <lineage>
        <taxon>Eukaryota</taxon>
        <taxon>Fungi</taxon>
        <taxon>Dikarya</taxon>
        <taxon>Ascomycota</taxon>
        <taxon>Pezizomycotina</taxon>
        <taxon>Sordariomycetes</taxon>
        <taxon>Hypocreomycetidae</taxon>
        <taxon>Glomerellales</taxon>
        <taxon>Plectosphaerellaceae</taxon>
        <taxon>Plectosphaerella</taxon>
    </lineage>
</organism>
<accession>A0A8K0TTP8</accession>
<evidence type="ECO:0008006" key="3">
    <source>
        <dbReference type="Google" id="ProtNLM"/>
    </source>
</evidence>
<gene>
    <name evidence="1" type="ORF">B0T11DRAFT_272505</name>
</gene>